<sequence>MQENNSCAGETAVRSFLSELLCIPLQVQGLASVGFEVVEVPCGLNNSNASGVEDHCVTSGFSTRPTKSPMVSVW</sequence>
<accession>A0A0F9B0W4</accession>
<dbReference type="AlphaFoldDB" id="A0A0F9B0W4"/>
<dbReference type="EMBL" id="LAZR01054596">
    <property type="protein sequence ID" value="KKK78211.1"/>
    <property type="molecule type" value="Genomic_DNA"/>
</dbReference>
<name>A0A0F9B0W4_9ZZZZ</name>
<proteinExistence type="predicted"/>
<reference evidence="1" key="1">
    <citation type="journal article" date="2015" name="Nature">
        <title>Complex archaea that bridge the gap between prokaryotes and eukaryotes.</title>
        <authorList>
            <person name="Spang A."/>
            <person name="Saw J.H."/>
            <person name="Jorgensen S.L."/>
            <person name="Zaremba-Niedzwiedzka K."/>
            <person name="Martijn J."/>
            <person name="Lind A.E."/>
            <person name="van Eijk R."/>
            <person name="Schleper C."/>
            <person name="Guy L."/>
            <person name="Ettema T.J."/>
        </authorList>
    </citation>
    <scope>NUCLEOTIDE SEQUENCE</scope>
</reference>
<organism evidence="1">
    <name type="scientific">marine sediment metagenome</name>
    <dbReference type="NCBI Taxonomy" id="412755"/>
    <lineage>
        <taxon>unclassified sequences</taxon>
        <taxon>metagenomes</taxon>
        <taxon>ecological metagenomes</taxon>
    </lineage>
</organism>
<gene>
    <name evidence="1" type="ORF">LCGC14_2845820</name>
</gene>
<comment type="caution">
    <text evidence="1">The sequence shown here is derived from an EMBL/GenBank/DDBJ whole genome shotgun (WGS) entry which is preliminary data.</text>
</comment>
<protein>
    <submittedName>
        <fullName evidence="1">Uncharacterized protein</fullName>
    </submittedName>
</protein>
<feature type="non-terminal residue" evidence="1">
    <location>
        <position position="74"/>
    </location>
</feature>
<evidence type="ECO:0000313" key="1">
    <source>
        <dbReference type="EMBL" id="KKK78211.1"/>
    </source>
</evidence>